<reference evidence="4" key="2">
    <citation type="submission" date="2020-09" db="EMBL/GenBank/DDBJ databases">
        <authorList>
            <person name="Le Lay C."/>
            <person name="Shi M."/>
            <person name="Bucek A."/>
            <person name="Bourguignon T."/>
            <person name="Lo N."/>
            <person name="Holmes E.C."/>
        </authorList>
    </citation>
    <scope>NUCLEOTIDE SEQUENCE</scope>
    <source>
        <strain evidence="4">4v_13</strain>
    </source>
</reference>
<sequence>MEESMSNMVKSQAHIGCFVARTVLGKSGKQYQTEVERLLRNNGPEWTCSRLKCVWNAALHLRNGEKELAVAIYKSHSIAYHKRDGTPKGPFRPVVVNFVHAMKPSKVRQYAAVLRFYTCLRVASLTQNQSVKAYQAITGPEKLTSREQIERRYRYDIRLNFCYIKNLESSAVRRGGNPRKRLEGVATQGGWIPRMEDRYADGLRPNVKYYSPLKLPKGLYGQPYASMVLSTMTNSYLPSQIDRLTPCFEMREEIRKDSPKWGEGPVGNIAPNQEQGVKARVVCVPSAWLQLAFKPLHLELVRVIQEAFSEVSCIDDQMKGVYGAMRHLGEGKQVYCTDLSSATDRFPRWYSDEVLRCLGMDAYADALEEVCRKTFASPWGEVSYAVGQPMGLYGSYPLFHLSNCLVCYSASAQVTAERGARRMVDLPLFQNGKMYYVLGDDVIFSNEEVSVAYRARMRDLGVEISESKSFSGKLAEFAGFVITESRKGPIAFRPYKVPDKDVISNQMDFLHAMGQKIASASPSWEKKYLSYLRTVGQRALDLSPLISVGPDKIPQSSPFRGDSSTLKDRALALELLMPHALPDLSGSTEINEIPMLPERGVFDWYGYSPEKLKIEEAEKKLPWSISQDAFFQDPLIRLDQETEKKKKALQVVEKELHARSPAPYIKEAKPQSHKEPEMDF</sequence>
<keyword evidence="1" id="KW-0808">Transferase</keyword>
<feature type="compositionally biased region" description="Basic and acidic residues" evidence="3">
    <location>
        <begin position="666"/>
        <end position="680"/>
    </location>
</feature>
<organism evidence="4">
    <name type="scientific">Konsystermes virus</name>
    <dbReference type="NCBI Taxonomy" id="2796605"/>
    <lineage>
        <taxon>Viruses</taxon>
        <taxon>Riboviria</taxon>
    </lineage>
</organism>
<evidence type="ECO:0000256" key="1">
    <source>
        <dbReference type="ARBA" id="ARBA00022679"/>
    </source>
</evidence>
<dbReference type="SUPFAM" id="SSF56672">
    <property type="entry name" value="DNA/RNA polymerases"/>
    <property type="match status" value="1"/>
</dbReference>
<feature type="region of interest" description="Disordered" evidence="3">
    <location>
        <begin position="660"/>
        <end position="680"/>
    </location>
</feature>
<keyword evidence="2" id="KW-0548">Nucleotidyltransferase</keyword>
<accession>A0A7T7K9H6</accession>
<protein>
    <submittedName>
        <fullName evidence="4">Putative replicase</fullName>
    </submittedName>
</protein>
<name>A0A7T7K9H6_9VIRU</name>
<dbReference type="InterPro" id="IPR008686">
    <property type="entry name" value="RNA_pol_mitovir"/>
</dbReference>
<dbReference type="InterPro" id="IPR043502">
    <property type="entry name" value="DNA/RNA_pol_sf"/>
</dbReference>
<evidence type="ECO:0000256" key="3">
    <source>
        <dbReference type="SAM" id="MobiDB-lite"/>
    </source>
</evidence>
<dbReference type="PANTHER" id="PTHR34456">
    <property type="entry name" value="MITOVIRUS RNA-DEPENDENT RNA POLYMERASE"/>
    <property type="match status" value="1"/>
</dbReference>
<evidence type="ECO:0000313" key="4">
    <source>
        <dbReference type="EMBL" id="QQM16292.1"/>
    </source>
</evidence>
<evidence type="ECO:0000256" key="2">
    <source>
        <dbReference type="ARBA" id="ARBA00022695"/>
    </source>
</evidence>
<proteinExistence type="predicted"/>
<dbReference type="EMBL" id="MW052094">
    <property type="protein sequence ID" value="QQM16292.1"/>
    <property type="molecule type" value="Genomic_RNA"/>
</dbReference>
<dbReference type="Pfam" id="PF05919">
    <property type="entry name" value="Mitovir_RNA_pol"/>
    <property type="match status" value="1"/>
</dbReference>
<reference evidence="4" key="1">
    <citation type="journal article" date="2020" name="Viruses">
        <title>Unmapped RNA Virus Diversity in Termites and their Symbionts.</title>
        <authorList>
            <person name="Lay C.L."/>
            <person name="Shi M."/>
            <person name="Bucek A."/>
            <person name="Bourguignon T."/>
            <person name="Lo N."/>
            <person name="Holmes E.C."/>
        </authorList>
    </citation>
    <scope>NUCLEOTIDE SEQUENCE</scope>
    <source>
        <strain evidence="4">4v_13</strain>
    </source>
</reference>
<dbReference type="PANTHER" id="PTHR34456:SF13">
    <property type="entry name" value="REVERSE TRANSCRIPTASE DOMAIN-CONTAINING PROTEIN"/>
    <property type="match status" value="1"/>
</dbReference>
<dbReference type="GO" id="GO:0016779">
    <property type="term" value="F:nucleotidyltransferase activity"/>
    <property type="evidence" value="ECO:0007669"/>
    <property type="project" value="UniProtKB-KW"/>
</dbReference>